<gene>
    <name evidence="2" type="ORF">HEB94_008535</name>
</gene>
<evidence type="ECO:0000259" key="1">
    <source>
        <dbReference type="PROSITE" id="PS51782"/>
    </source>
</evidence>
<sequence>MAGSSIAMTSAGGSAGGAPASLAKAYLSVHEPLPGSGAGAKPGPETGQIAFQFNPNELTLAKSARWKTEPARGAKKASPPEFQGAEPSQLALEMFFDATATMDDSVVKAVEKLFACCVPTDTSLGKNKPVPPLVVFHWGALTSFPGFLTQVSAKYSLFTPDGTPVRATCSVKLQEMPAETARQNPTSGGLRPHRVHTVLAGESLATVAYREYSDPNLWRALAESNEIDDPFRLPPGTTLLLPSADELAARDGQARTY</sequence>
<dbReference type="InterPro" id="IPR018392">
    <property type="entry name" value="LysM"/>
</dbReference>
<dbReference type="InterPro" id="IPR036779">
    <property type="entry name" value="LysM_dom_sf"/>
</dbReference>
<dbReference type="RefSeq" id="WP_192754860.1">
    <property type="nucleotide sequence ID" value="NZ_BAABJL010000176.1"/>
</dbReference>
<dbReference type="InterPro" id="IPR045361">
    <property type="entry name" value="CIS_tube_prot_N"/>
</dbReference>
<organism evidence="2 3">
    <name type="scientific">Actinopolymorpha pittospori</name>
    <dbReference type="NCBI Taxonomy" id="648752"/>
    <lineage>
        <taxon>Bacteria</taxon>
        <taxon>Bacillati</taxon>
        <taxon>Actinomycetota</taxon>
        <taxon>Actinomycetes</taxon>
        <taxon>Propionibacteriales</taxon>
        <taxon>Actinopolymorphaceae</taxon>
        <taxon>Actinopolymorpha</taxon>
    </lineage>
</organism>
<reference evidence="2" key="1">
    <citation type="submission" date="2020-10" db="EMBL/GenBank/DDBJ databases">
        <title>Sequencing the genomes of 1000 actinobacteria strains.</title>
        <authorList>
            <person name="Klenk H.-P."/>
        </authorList>
    </citation>
    <scope>NUCLEOTIDE SEQUENCE</scope>
    <source>
        <strain evidence="2">DSM 45354</strain>
    </source>
</reference>
<evidence type="ECO:0000313" key="2">
    <source>
        <dbReference type="EMBL" id="MBE1611687.1"/>
    </source>
</evidence>
<dbReference type="AlphaFoldDB" id="A0A927RCV8"/>
<dbReference type="EMBL" id="JADBEM010000001">
    <property type="protein sequence ID" value="MBE1611687.1"/>
    <property type="molecule type" value="Genomic_DNA"/>
</dbReference>
<dbReference type="Gene3D" id="3.10.350.10">
    <property type="entry name" value="LysM domain"/>
    <property type="match status" value="1"/>
</dbReference>
<evidence type="ECO:0000313" key="3">
    <source>
        <dbReference type="Proteomes" id="UP000638648"/>
    </source>
</evidence>
<keyword evidence="3" id="KW-1185">Reference proteome</keyword>
<comment type="caution">
    <text evidence="2">The sequence shown here is derived from an EMBL/GenBank/DDBJ whole genome shotgun (WGS) entry which is preliminary data.</text>
</comment>
<name>A0A927RCV8_9ACTN</name>
<dbReference type="PROSITE" id="PS51782">
    <property type="entry name" value="LYSM"/>
    <property type="match status" value="1"/>
</dbReference>
<proteinExistence type="predicted"/>
<protein>
    <submittedName>
        <fullName evidence="2">Nucleoid-associated protein YgaU</fullName>
    </submittedName>
</protein>
<dbReference type="Pfam" id="PF19266">
    <property type="entry name" value="CIS_tube"/>
    <property type="match status" value="1"/>
</dbReference>
<feature type="domain" description="LysM" evidence="1">
    <location>
        <begin position="194"/>
        <end position="241"/>
    </location>
</feature>
<dbReference type="Proteomes" id="UP000638648">
    <property type="component" value="Unassembled WGS sequence"/>
</dbReference>
<accession>A0A927RCV8</accession>